<dbReference type="Pfam" id="PF00034">
    <property type="entry name" value="Cytochrom_C"/>
    <property type="match status" value="1"/>
</dbReference>
<keyword evidence="3 6" id="KW-0479">Metal-binding</keyword>
<dbReference type="PANTHER" id="PTHR11961">
    <property type="entry name" value="CYTOCHROME C"/>
    <property type="match status" value="1"/>
</dbReference>
<evidence type="ECO:0000256" key="2">
    <source>
        <dbReference type="ARBA" id="ARBA00022617"/>
    </source>
</evidence>
<dbReference type="OrthoDB" id="9805828at2"/>
<dbReference type="InterPro" id="IPR002327">
    <property type="entry name" value="Cyt_c_1A/1B"/>
</dbReference>
<dbReference type="Gene3D" id="1.10.760.10">
    <property type="entry name" value="Cytochrome c-like domain"/>
    <property type="match status" value="1"/>
</dbReference>
<evidence type="ECO:0000256" key="5">
    <source>
        <dbReference type="ARBA" id="ARBA00023004"/>
    </source>
</evidence>
<keyword evidence="1" id="KW-0813">Transport</keyword>
<comment type="caution">
    <text evidence="8">The sequence shown here is derived from an EMBL/GenBank/DDBJ whole genome shotgun (WGS) entry which is preliminary data.</text>
</comment>
<dbReference type="GO" id="GO:0009055">
    <property type="term" value="F:electron transfer activity"/>
    <property type="evidence" value="ECO:0007669"/>
    <property type="project" value="InterPro"/>
</dbReference>
<keyword evidence="2 6" id="KW-0349">Heme</keyword>
<protein>
    <submittedName>
        <fullName evidence="8">Cytochrome c</fullName>
    </submittedName>
</protein>
<sequence>MFDTMTGTKLVGAVCGALLVFLLGGYFAGELYSMGGHHHPGEEEEQAYIIPVEETGGAAEEAAPEVPFEELWASADASAGEAVFRNCRSCHALEAGDNRVGPTLYDVVGRPVDSVEGYAYSGALEEVVDEWTPEHIFEFLHDPRGYAPGTKMTYAGLPSAEDRVNLIAWLETNPGG</sequence>
<name>A0A318SQ17_9RHOB</name>
<dbReference type="PRINTS" id="PR00604">
    <property type="entry name" value="CYTCHRMECIAB"/>
</dbReference>
<evidence type="ECO:0000313" key="9">
    <source>
        <dbReference type="Proteomes" id="UP000248311"/>
    </source>
</evidence>
<gene>
    <name evidence="8" type="ORF">DFP88_103323</name>
</gene>
<dbReference type="PROSITE" id="PS51007">
    <property type="entry name" value="CYTC"/>
    <property type="match status" value="1"/>
</dbReference>
<dbReference type="EMBL" id="QJTE01000003">
    <property type="protein sequence ID" value="PYE83961.1"/>
    <property type="molecule type" value="Genomic_DNA"/>
</dbReference>
<dbReference type="SUPFAM" id="SSF46626">
    <property type="entry name" value="Cytochrome c"/>
    <property type="match status" value="1"/>
</dbReference>
<proteinExistence type="predicted"/>
<reference evidence="8 9" key="1">
    <citation type="submission" date="2018-06" db="EMBL/GenBank/DDBJ databases">
        <title>Genomic Encyclopedia of Type Strains, Phase III (KMG-III): the genomes of soil and plant-associated and newly described type strains.</title>
        <authorList>
            <person name="Whitman W."/>
        </authorList>
    </citation>
    <scope>NUCLEOTIDE SEQUENCE [LARGE SCALE GENOMIC DNA]</scope>
    <source>
        <strain evidence="8 9">CECT 9025</strain>
    </source>
</reference>
<evidence type="ECO:0000256" key="1">
    <source>
        <dbReference type="ARBA" id="ARBA00022448"/>
    </source>
</evidence>
<evidence type="ECO:0000259" key="7">
    <source>
        <dbReference type="PROSITE" id="PS51007"/>
    </source>
</evidence>
<evidence type="ECO:0000256" key="6">
    <source>
        <dbReference type="PROSITE-ProRule" id="PRU00433"/>
    </source>
</evidence>
<evidence type="ECO:0000313" key="8">
    <source>
        <dbReference type="EMBL" id="PYE83961.1"/>
    </source>
</evidence>
<dbReference type="Proteomes" id="UP000248311">
    <property type="component" value="Unassembled WGS sequence"/>
</dbReference>
<organism evidence="8 9">
    <name type="scientific">Pseudoroseicyclus aestuarii</name>
    <dbReference type="NCBI Taxonomy" id="1795041"/>
    <lineage>
        <taxon>Bacteria</taxon>
        <taxon>Pseudomonadati</taxon>
        <taxon>Pseudomonadota</taxon>
        <taxon>Alphaproteobacteria</taxon>
        <taxon>Rhodobacterales</taxon>
        <taxon>Paracoccaceae</taxon>
        <taxon>Pseudoroseicyclus</taxon>
    </lineage>
</organism>
<keyword evidence="4" id="KW-0249">Electron transport</keyword>
<keyword evidence="5 6" id="KW-0408">Iron</keyword>
<keyword evidence="9" id="KW-1185">Reference proteome</keyword>
<evidence type="ECO:0000256" key="4">
    <source>
        <dbReference type="ARBA" id="ARBA00022982"/>
    </source>
</evidence>
<dbReference type="InterPro" id="IPR036909">
    <property type="entry name" value="Cyt_c-like_dom_sf"/>
</dbReference>
<accession>A0A318SQ17</accession>
<dbReference type="GO" id="GO:0046872">
    <property type="term" value="F:metal ion binding"/>
    <property type="evidence" value="ECO:0007669"/>
    <property type="project" value="UniProtKB-KW"/>
</dbReference>
<dbReference type="AlphaFoldDB" id="A0A318SQ17"/>
<evidence type="ECO:0000256" key="3">
    <source>
        <dbReference type="ARBA" id="ARBA00022723"/>
    </source>
</evidence>
<dbReference type="InterPro" id="IPR009056">
    <property type="entry name" value="Cyt_c-like_dom"/>
</dbReference>
<dbReference type="GO" id="GO:0020037">
    <property type="term" value="F:heme binding"/>
    <property type="evidence" value="ECO:0007669"/>
    <property type="project" value="InterPro"/>
</dbReference>
<feature type="domain" description="Cytochrome c" evidence="7">
    <location>
        <begin position="75"/>
        <end position="174"/>
    </location>
</feature>